<dbReference type="GO" id="GO:0070042">
    <property type="term" value="F:rRNA (uridine-N3-)-methyltransferase activity"/>
    <property type="evidence" value="ECO:0007669"/>
    <property type="project" value="TreeGrafter"/>
</dbReference>
<protein>
    <recommendedName>
        <fullName evidence="10">Ribosomal RNA small subunit methyltransferase E</fullName>
        <ecNumber evidence="10">2.1.1.193</ecNumber>
    </recommendedName>
</protein>
<keyword evidence="6 10" id="KW-0808">Transferase</keyword>
<proteinExistence type="inferred from homology"/>
<dbReference type="EMBL" id="CP121196">
    <property type="protein sequence ID" value="XBH19233.1"/>
    <property type="molecule type" value="Genomic_DNA"/>
</dbReference>
<gene>
    <name evidence="12" type="ORF">P8935_07930</name>
</gene>
<organism evidence="12">
    <name type="scientific">Telmatobacter sp. DSM 110680</name>
    <dbReference type="NCBI Taxonomy" id="3036704"/>
    <lineage>
        <taxon>Bacteria</taxon>
        <taxon>Pseudomonadati</taxon>
        <taxon>Acidobacteriota</taxon>
        <taxon>Terriglobia</taxon>
        <taxon>Terriglobales</taxon>
        <taxon>Acidobacteriaceae</taxon>
        <taxon>Telmatobacter</taxon>
    </lineage>
</organism>
<reference evidence="12" key="1">
    <citation type="submission" date="2023-03" db="EMBL/GenBank/DDBJ databases">
        <title>Edaphobacter sp.</title>
        <authorList>
            <person name="Huber K.J."/>
            <person name="Papendorf J."/>
            <person name="Pilke C."/>
            <person name="Bunk B."/>
            <person name="Sproeer C."/>
            <person name="Pester M."/>
        </authorList>
    </citation>
    <scope>NUCLEOTIDE SEQUENCE</scope>
    <source>
        <strain evidence="12">DSM 110680</strain>
    </source>
</reference>
<comment type="catalytic activity">
    <reaction evidence="9 10">
        <text>uridine(1498) in 16S rRNA + S-adenosyl-L-methionine = N(3)-methyluridine(1498) in 16S rRNA + S-adenosyl-L-homocysteine + H(+)</text>
        <dbReference type="Rhea" id="RHEA:42920"/>
        <dbReference type="Rhea" id="RHEA-COMP:10283"/>
        <dbReference type="Rhea" id="RHEA-COMP:10284"/>
        <dbReference type="ChEBI" id="CHEBI:15378"/>
        <dbReference type="ChEBI" id="CHEBI:57856"/>
        <dbReference type="ChEBI" id="CHEBI:59789"/>
        <dbReference type="ChEBI" id="CHEBI:65315"/>
        <dbReference type="ChEBI" id="CHEBI:74502"/>
        <dbReference type="EC" id="2.1.1.193"/>
    </reaction>
</comment>
<accession>A0AAU7DPP1</accession>
<evidence type="ECO:0000256" key="5">
    <source>
        <dbReference type="ARBA" id="ARBA00022603"/>
    </source>
</evidence>
<dbReference type="GO" id="GO:0070475">
    <property type="term" value="P:rRNA base methylation"/>
    <property type="evidence" value="ECO:0007669"/>
    <property type="project" value="TreeGrafter"/>
</dbReference>
<dbReference type="GO" id="GO:0005737">
    <property type="term" value="C:cytoplasm"/>
    <property type="evidence" value="ECO:0007669"/>
    <property type="project" value="UniProtKB-SubCell"/>
</dbReference>
<dbReference type="InterPro" id="IPR029026">
    <property type="entry name" value="tRNA_m1G_MTases_N"/>
</dbReference>
<evidence type="ECO:0000256" key="7">
    <source>
        <dbReference type="ARBA" id="ARBA00022691"/>
    </source>
</evidence>
<evidence type="ECO:0000256" key="10">
    <source>
        <dbReference type="PIRNR" id="PIRNR015601"/>
    </source>
</evidence>
<dbReference type="InterPro" id="IPR046886">
    <property type="entry name" value="RsmE_MTase_dom"/>
</dbReference>
<dbReference type="Gene3D" id="3.40.1280.10">
    <property type="match status" value="1"/>
</dbReference>
<dbReference type="RefSeq" id="WP_348264449.1">
    <property type="nucleotide sequence ID" value="NZ_CP121196.1"/>
</dbReference>
<evidence type="ECO:0000256" key="3">
    <source>
        <dbReference type="ARBA" id="ARBA00022490"/>
    </source>
</evidence>
<dbReference type="Pfam" id="PF04452">
    <property type="entry name" value="Methyltrans_RNA"/>
    <property type="match status" value="1"/>
</dbReference>
<dbReference type="PANTHER" id="PTHR30027">
    <property type="entry name" value="RIBOSOMAL RNA SMALL SUBUNIT METHYLTRANSFERASE E"/>
    <property type="match status" value="1"/>
</dbReference>
<keyword evidence="3 10" id="KW-0963">Cytoplasm</keyword>
<evidence type="ECO:0000256" key="6">
    <source>
        <dbReference type="ARBA" id="ARBA00022679"/>
    </source>
</evidence>
<sequence length="249" mass="27093">MTRRRWIAENWDEATATLEGAQAEHMIRVLRAQLGEEADVVAGGKVFHSVVALITDGGPGGKAEVRFNLIAEVESEPAMPVTVVMSIFKFDHMEWAIEKATELGVTSVVPVIARRTERHLALAAMKRADRWRRIAIEASQQSRRSDVPLIRDPVKLSDYAKAPSKAKRIVLAEQERSTTLRAALHEAITAAGAEMPELELAIGPEGGWATEEEALFDANGWQAASLGPRILRAETAAIAALAVVASMLE</sequence>
<keyword evidence="5 10" id="KW-0489">Methyltransferase</keyword>
<dbReference type="NCBIfam" id="TIGR00046">
    <property type="entry name" value="RsmE family RNA methyltransferase"/>
    <property type="match status" value="1"/>
</dbReference>
<comment type="similarity">
    <text evidence="2 10">Belongs to the RNA methyltransferase RsmE family.</text>
</comment>
<evidence type="ECO:0000256" key="1">
    <source>
        <dbReference type="ARBA" id="ARBA00004496"/>
    </source>
</evidence>
<evidence type="ECO:0000313" key="12">
    <source>
        <dbReference type="EMBL" id="XBH19233.1"/>
    </source>
</evidence>
<evidence type="ECO:0000256" key="2">
    <source>
        <dbReference type="ARBA" id="ARBA00005528"/>
    </source>
</evidence>
<keyword evidence="7 10" id="KW-0949">S-adenosyl-L-methionine</keyword>
<name>A0AAU7DPP1_9BACT</name>
<evidence type="ECO:0000259" key="11">
    <source>
        <dbReference type="Pfam" id="PF04452"/>
    </source>
</evidence>
<evidence type="ECO:0000256" key="8">
    <source>
        <dbReference type="ARBA" id="ARBA00025699"/>
    </source>
</evidence>
<dbReference type="AlphaFoldDB" id="A0AAU7DPP1"/>
<feature type="domain" description="Ribosomal RNA small subunit methyltransferase E methyltransferase" evidence="11">
    <location>
        <begin position="78"/>
        <end position="244"/>
    </location>
</feature>
<evidence type="ECO:0000256" key="9">
    <source>
        <dbReference type="ARBA" id="ARBA00047944"/>
    </source>
</evidence>
<dbReference type="SUPFAM" id="SSF75217">
    <property type="entry name" value="alpha/beta knot"/>
    <property type="match status" value="1"/>
</dbReference>
<dbReference type="PANTHER" id="PTHR30027:SF3">
    <property type="entry name" value="16S RRNA (URACIL(1498)-N(3))-METHYLTRANSFERASE"/>
    <property type="match status" value="1"/>
</dbReference>
<dbReference type="PIRSF" id="PIRSF015601">
    <property type="entry name" value="MTase_slr0722"/>
    <property type="match status" value="1"/>
</dbReference>
<dbReference type="InterPro" id="IPR029028">
    <property type="entry name" value="Alpha/beta_knot_MTases"/>
</dbReference>
<comment type="subcellular location">
    <subcellularLocation>
        <location evidence="1 10">Cytoplasm</location>
    </subcellularLocation>
</comment>
<keyword evidence="4 10" id="KW-0698">rRNA processing</keyword>
<comment type="function">
    <text evidence="8 10">Specifically methylates the N3 position of the uracil ring of uridine 1498 (m3U1498) in 16S rRNA. Acts on the fully assembled 30S ribosomal subunit.</text>
</comment>
<dbReference type="CDD" id="cd18084">
    <property type="entry name" value="RsmE-like"/>
    <property type="match status" value="1"/>
</dbReference>
<dbReference type="EC" id="2.1.1.193" evidence="10"/>
<dbReference type="InterPro" id="IPR006700">
    <property type="entry name" value="RsmE"/>
</dbReference>
<evidence type="ECO:0000256" key="4">
    <source>
        <dbReference type="ARBA" id="ARBA00022552"/>
    </source>
</evidence>